<dbReference type="InterPro" id="IPR001160">
    <property type="entry name" value="Peptidase_M20C"/>
</dbReference>
<comment type="caution">
    <text evidence="4">The sequence shown here is derived from an EMBL/GenBank/DDBJ whole genome shotgun (WGS) entry which is preliminary data.</text>
</comment>
<dbReference type="InterPro" id="IPR036264">
    <property type="entry name" value="Bact_exopeptidase_dim_dom"/>
</dbReference>
<evidence type="ECO:0000259" key="3">
    <source>
        <dbReference type="Pfam" id="PF07687"/>
    </source>
</evidence>
<dbReference type="Gene3D" id="3.40.630.10">
    <property type="entry name" value="Zn peptidases"/>
    <property type="match status" value="1"/>
</dbReference>
<keyword evidence="5" id="KW-1185">Reference proteome</keyword>
<dbReference type="GO" id="GO:0046872">
    <property type="term" value="F:metal ion binding"/>
    <property type="evidence" value="ECO:0007669"/>
    <property type="project" value="UniProtKB-KW"/>
</dbReference>
<evidence type="ECO:0000256" key="1">
    <source>
        <dbReference type="ARBA" id="ARBA00022723"/>
    </source>
</evidence>
<dbReference type="GO" id="GO:0016787">
    <property type="term" value="F:hydrolase activity"/>
    <property type="evidence" value="ECO:0007669"/>
    <property type="project" value="UniProtKB-KW"/>
</dbReference>
<protein>
    <submittedName>
        <fullName evidence="4">M20/M25/M40 family metallo-hydrolase</fullName>
    </submittedName>
</protein>
<dbReference type="SUPFAM" id="SSF53187">
    <property type="entry name" value="Zn-dependent exopeptidases"/>
    <property type="match status" value="1"/>
</dbReference>
<dbReference type="Pfam" id="PF07687">
    <property type="entry name" value="M20_dimer"/>
    <property type="match status" value="1"/>
</dbReference>
<evidence type="ECO:0000313" key="5">
    <source>
        <dbReference type="Proteomes" id="UP001141629"/>
    </source>
</evidence>
<dbReference type="PANTHER" id="PTHR43808:SF32">
    <property type="entry name" value="ARGE_DAPE-RELATED DEACYLASE"/>
    <property type="match status" value="1"/>
</dbReference>
<reference evidence="4" key="1">
    <citation type="submission" date="2020-07" db="EMBL/GenBank/DDBJ databases">
        <authorList>
            <person name="Pettersson B.M.F."/>
            <person name="Behra P.R.K."/>
            <person name="Ramesh M."/>
            <person name="Das S."/>
            <person name="Dasgupta S."/>
            <person name="Kirsebom L.A."/>
        </authorList>
    </citation>
    <scope>NUCLEOTIDE SEQUENCE</scope>
    <source>
        <strain evidence="4">DSM 44838</strain>
    </source>
</reference>
<dbReference type="Gene3D" id="3.30.70.360">
    <property type="match status" value="1"/>
</dbReference>
<gene>
    <name evidence="4" type="ORF">H7K45_08130</name>
</gene>
<dbReference type="Pfam" id="PF01546">
    <property type="entry name" value="Peptidase_M20"/>
    <property type="match status" value="1"/>
</dbReference>
<keyword evidence="2" id="KW-0378">Hydrolase</keyword>
<dbReference type="EMBL" id="JACKVK010000005">
    <property type="protein sequence ID" value="MCV7420505.1"/>
    <property type="molecule type" value="Genomic_DNA"/>
</dbReference>
<keyword evidence="1" id="KW-0479">Metal-binding</keyword>
<dbReference type="AlphaFoldDB" id="A0A9X2YXN3"/>
<dbReference type="InterPro" id="IPR002933">
    <property type="entry name" value="Peptidase_M20"/>
</dbReference>
<proteinExistence type="predicted"/>
<dbReference type="Proteomes" id="UP001141629">
    <property type="component" value="Unassembled WGS sequence"/>
</dbReference>
<reference evidence="4" key="2">
    <citation type="journal article" date="2022" name="BMC Genomics">
        <title>Comparative genome analysis of mycobacteria focusing on tRNA and non-coding RNA.</title>
        <authorList>
            <person name="Behra P.R.K."/>
            <person name="Pettersson B.M.F."/>
            <person name="Ramesh M."/>
            <person name="Das S."/>
            <person name="Dasgupta S."/>
            <person name="Kirsebom L.A."/>
        </authorList>
    </citation>
    <scope>NUCLEOTIDE SEQUENCE</scope>
    <source>
        <strain evidence="4">DSM 44838</strain>
    </source>
</reference>
<dbReference type="InterPro" id="IPR050072">
    <property type="entry name" value="Peptidase_M20A"/>
</dbReference>
<sequence>MDICISEARRTRPMLRVHGDLDSAHPWALLTNDARPHANRLLFACHVDTVPVGVPSDWEFDPLGGDIDNGHLLGRGSVDMKAGLVAAVAALADASDDTPLALLLTSDEEVGSLGAERAVPALSEHRFGAVIIPEATSNTVHLGHRGALWLEIVARGVAAHGSTPHLGVNAIHQLLDVLQRARTELPLATHPDLRQSTWNLGQLNGGTVPNIVPAAASAIVDHRTVGDQEQLLHWWASQPEIDEIHTLIDLPAVWTPSETPWLETLPAVVSHDAVSYFTDGSYIAQALPGVPIVVWGPGHPTAMHAVDERVAISDLELATAHFGSAVDSWGHDS</sequence>
<name>A0A9X2YXN3_9MYCO</name>
<evidence type="ECO:0000256" key="2">
    <source>
        <dbReference type="ARBA" id="ARBA00022801"/>
    </source>
</evidence>
<feature type="domain" description="Peptidase M20 dimerisation" evidence="3">
    <location>
        <begin position="143"/>
        <end position="228"/>
    </location>
</feature>
<dbReference type="GO" id="GO:0006508">
    <property type="term" value="P:proteolysis"/>
    <property type="evidence" value="ECO:0007669"/>
    <property type="project" value="InterPro"/>
</dbReference>
<dbReference type="PANTHER" id="PTHR43808">
    <property type="entry name" value="ACETYLORNITHINE DEACETYLASE"/>
    <property type="match status" value="1"/>
</dbReference>
<dbReference type="InterPro" id="IPR011650">
    <property type="entry name" value="Peptidase_M20_dimer"/>
</dbReference>
<organism evidence="4 5">
    <name type="scientific">Mycobacterium yunnanensis</name>
    <dbReference type="NCBI Taxonomy" id="368477"/>
    <lineage>
        <taxon>Bacteria</taxon>
        <taxon>Bacillati</taxon>
        <taxon>Actinomycetota</taxon>
        <taxon>Actinomycetes</taxon>
        <taxon>Mycobacteriales</taxon>
        <taxon>Mycobacteriaceae</taxon>
        <taxon>Mycobacterium</taxon>
    </lineage>
</organism>
<evidence type="ECO:0000313" key="4">
    <source>
        <dbReference type="EMBL" id="MCV7420505.1"/>
    </source>
</evidence>
<accession>A0A9X2YXN3</accession>
<dbReference type="PRINTS" id="PR00934">
    <property type="entry name" value="XHISDIPTASE"/>
</dbReference>
<dbReference type="SUPFAM" id="SSF55031">
    <property type="entry name" value="Bacterial exopeptidase dimerisation domain"/>
    <property type="match status" value="1"/>
</dbReference>